<dbReference type="STRING" id="1172194.WQQ_18470"/>
<evidence type="ECO:0000313" key="3">
    <source>
        <dbReference type="EMBL" id="EIT71710.1"/>
    </source>
</evidence>
<dbReference type="Proteomes" id="UP000003704">
    <property type="component" value="Unassembled WGS sequence"/>
</dbReference>
<evidence type="ECO:0000313" key="4">
    <source>
        <dbReference type="Proteomes" id="UP000003704"/>
    </source>
</evidence>
<dbReference type="PANTHER" id="PTHR43777:SF1">
    <property type="entry name" value="MOLYBDENUM COFACTOR CYTIDYLYLTRANSFERASE"/>
    <property type="match status" value="1"/>
</dbReference>
<dbReference type="InterPro" id="IPR025877">
    <property type="entry name" value="MobA-like_NTP_Trfase"/>
</dbReference>
<dbReference type="AlphaFoldDB" id="I8TCM9"/>
<dbReference type="RefSeq" id="WP_007184796.1">
    <property type="nucleotide sequence ID" value="NZ_AKGD01000001.1"/>
</dbReference>
<accession>I8TCM9</accession>
<evidence type="ECO:0000256" key="1">
    <source>
        <dbReference type="ARBA" id="ARBA00022842"/>
    </source>
</evidence>
<keyword evidence="1" id="KW-0460">Magnesium</keyword>
<comment type="caution">
    <text evidence="3">The sequence shown here is derived from an EMBL/GenBank/DDBJ whole genome shotgun (WGS) entry which is preliminary data.</text>
</comment>
<dbReference type="EMBL" id="AKGD01000001">
    <property type="protein sequence ID" value="EIT71710.1"/>
    <property type="molecule type" value="Genomic_DNA"/>
</dbReference>
<dbReference type="Pfam" id="PF12804">
    <property type="entry name" value="NTP_transf_3"/>
    <property type="match status" value="1"/>
</dbReference>
<dbReference type="CDD" id="cd04182">
    <property type="entry name" value="GT_2_like_f"/>
    <property type="match status" value="1"/>
</dbReference>
<protein>
    <recommendedName>
        <fullName evidence="2">MobA-like NTP transferase domain-containing protein</fullName>
    </recommendedName>
</protein>
<name>I8TCM9_9GAMM</name>
<dbReference type="OrthoDB" id="5298023at2"/>
<dbReference type="SUPFAM" id="SSF53448">
    <property type="entry name" value="Nucleotide-diphospho-sugar transferases"/>
    <property type="match status" value="1"/>
</dbReference>
<evidence type="ECO:0000259" key="2">
    <source>
        <dbReference type="Pfam" id="PF12804"/>
    </source>
</evidence>
<dbReference type="PANTHER" id="PTHR43777">
    <property type="entry name" value="MOLYBDENUM COFACTOR CYTIDYLYLTRANSFERASE"/>
    <property type="match status" value="1"/>
</dbReference>
<gene>
    <name evidence="3" type="ORF">WQQ_18470</name>
</gene>
<proteinExistence type="predicted"/>
<organism evidence="3 4">
    <name type="scientific">Hydrocarboniphaga effusa AP103</name>
    <dbReference type="NCBI Taxonomy" id="1172194"/>
    <lineage>
        <taxon>Bacteria</taxon>
        <taxon>Pseudomonadati</taxon>
        <taxon>Pseudomonadota</taxon>
        <taxon>Gammaproteobacteria</taxon>
        <taxon>Nevskiales</taxon>
        <taxon>Nevskiaceae</taxon>
        <taxon>Hydrocarboniphaga</taxon>
    </lineage>
</organism>
<reference evidence="3 4" key="1">
    <citation type="journal article" date="2012" name="J. Bacteriol.">
        <title>Genome Sequence of n-Alkane-Degrading Hydrocarboniphaga effusa Strain AP103T (ATCC BAA-332T).</title>
        <authorList>
            <person name="Chang H.K."/>
            <person name="Zylstra G.J."/>
            <person name="Chae J.C."/>
        </authorList>
    </citation>
    <scope>NUCLEOTIDE SEQUENCE [LARGE SCALE GENOMIC DNA]</scope>
    <source>
        <strain evidence="3 4">AP103</strain>
    </source>
</reference>
<feature type="domain" description="MobA-like NTP transferase" evidence="2">
    <location>
        <begin position="11"/>
        <end position="178"/>
    </location>
</feature>
<dbReference type="InterPro" id="IPR029044">
    <property type="entry name" value="Nucleotide-diphossugar_trans"/>
</dbReference>
<dbReference type="GO" id="GO:0016779">
    <property type="term" value="F:nucleotidyltransferase activity"/>
    <property type="evidence" value="ECO:0007669"/>
    <property type="project" value="UniProtKB-ARBA"/>
</dbReference>
<dbReference type="Gene3D" id="3.90.550.10">
    <property type="entry name" value="Spore Coat Polysaccharide Biosynthesis Protein SpsA, Chain A"/>
    <property type="match status" value="1"/>
</dbReference>
<keyword evidence="4" id="KW-1185">Reference proteome</keyword>
<sequence length="213" mass="23666">MSLLSSATIGCVILAGGRSKRYGRANKLLSRVHGQALLWWTLDAVCASSARPIIIVTGHERALVECSLREYRRRHRRVPPLRMAFNPRYRRGMSGSLQTGLRRLPASSAGALVVLGDMPALRHSVIDALIGAWRPGDEAVQPIADGKRGNPVLLSRAIFSAIDELEGDRGARLILQRSGQLRLVETRGDIDFDVDRRRDLHRPGLRRLLSARR</sequence>